<dbReference type="InterPro" id="IPR010793">
    <property type="entry name" value="Ribosomal_mL37/mL65"/>
</dbReference>
<dbReference type="GO" id="GO:0005762">
    <property type="term" value="C:mitochondrial large ribosomal subunit"/>
    <property type="evidence" value="ECO:0007669"/>
    <property type="project" value="TreeGrafter"/>
</dbReference>
<sequence length="479" mass="56079">MQKTVCFRLKYSVSCLTAFRQQHQLAERSNESCIYPSIVDMSVEGQRRHQRQLWYDSIKAMPTVEEKLYELATQQRVGLKKYILSAVPPTYSSIFFQRYITRSLLIEGLPNKLHLMNVEKELSDVKDVFNEVLHAYYCNPWQSNGLKQLSEYLVEKEAGAVLLNQLIAKCIKKLAMRNDHILKSTIQQKPRINSFWWHNGFESKHDRIYEKNICFKYNESPAFVIRMKEPLSSIVEFDDPLCATADVPNYDYHPKVLGLPFKRNWLSSVPGFWPGDPYEFPLLQVLTLDKLHKLLGKIENYDVSKIEDSAAIMASFGYLNATATYQGFTPFHDITYPLVTQTILTNGQDWKFFVYQLNTIAFHEDVDNKDRRNLCWASEKLRLFDTIEDGQVKGINEDVYRLLLKFLLNAPILKEGLDLKPYLGTDTRTEEEIHNMKYFFRKMYSQVREQDAHKHEVADWIRIYKNHPDAPPSPYVRLA</sequence>
<dbReference type="OrthoDB" id="6041973at2759"/>
<dbReference type="GO" id="GO:0003735">
    <property type="term" value="F:structural constituent of ribosome"/>
    <property type="evidence" value="ECO:0007669"/>
    <property type="project" value="InterPro"/>
</dbReference>
<keyword evidence="2 5" id="KW-0689">Ribosomal protein</keyword>
<keyword evidence="6" id="KW-1185">Reference proteome</keyword>
<evidence type="ECO:0000313" key="5">
    <source>
        <dbReference type="EMBL" id="GFR12854.1"/>
    </source>
</evidence>
<dbReference type="InterPro" id="IPR039982">
    <property type="entry name" value="Ribosomal_mL65"/>
</dbReference>
<dbReference type="GO" id="GO:0006412">
    <property type="term" value="P:translation"/>
    <property type="evidence" value="ECO:0007669"/>
    <property type="project" value="InterPro"/>
</dbReference>
<reference evidence="5" key="1">
    <citation type="submission" date="2020-07" db="EMBL/GenBank/DDBJ databases">
        <title>Multicomponent nature underlies the extraordinary mechanical properties of spider dragline silk.</title>
        <authorList>
            <person name="Kono N."/>
            <person name="Nakamura H."/>
            <person name="Mori M."/>
            <person name="Yoshida Y."/>
            <person name="Ohtoshi R."/>
            <person name="Malay A.D."/>
            <person name="Moran D.A.P."/>
            <person name="Tomita M."/>
            <person name="Numata K."/>
            <person name="Arakawa K."/>
        </authorList>
    </citation>
    <scope>NUCLEOTIDE SEQUENCE</scope>
</reference>
<evidence type="ECO:0000256" key="3">
    <source>
        <dbReference type="ARBA" id="ARBA00023128"/>
    </source>
</evidence>
<evidence type="ECO:0000256" key="2">
    <source>
        <dbReference type="ARBA" id="ARBA00022980"/>
    </source>
</evidence>
<dbReference type="Proteomes" id="UP000887116">
    <property type="component" value="Unassembled WGS sequence"/>
</dbReference>
<protein>
    <submittedName>
        <fullName evidence="5">39S ribosomal protein S30, mitochondrial</fullName>
    </submittedName>
</protein>
<dbReference type="PANTHER" id="PTHR13014">
    <property type="entry name" value="MITOCHONDRIAL 28S RIBOSOMAL PROTEIN S30/P52 PRO-APOTOTIC PROTEIN"/>
    <property type="match status" value="1"/>
</dbReference>
<keyword evidence="3" id="KW-0496">Mitochondrion</keyword>
<evidence type="ECO:0000313" key="6">
    <source>
        <dbReference type="Proteomes" id="UP000887116"/>
    </source>
</evidence>
<comment type="subcellular location">
    <subcellularLocation>
        <location evidence="1">Mitochondrion</location>
    </subcellularLocation>
</comment>
<gene>
    <name evidence="5" type="primary">MRPS30</name>
    <name evidence="5" type="ORF">TNCT_734041</name>
</gene>
<dbReference type="PANTHER" id="PTHR13014:SF3">
    <property type="entry name" value="LARGE RIBOSOMAL SUBUNIT PROTEIN ML65"/>
    <property type="match status" value="1"/>
</dbReference>
<keyword evidence="4" id="KW-0687">Ribonucleoprotein</keyword>
<dbReference type="EMBL" id="BMAO01017029">
    <property type="protein sequence ID" value="GFR12854.1"/>
    <property type="molecule type" value="Genomic_DNA"/>
</dbReference>
<accession>A0A8X6GYG1</accession>
<name>A0A8X6GYG1_TRICU</name>
<organism evidence="5 6">
    <name type="scientific">Trichonephila clavata</name>
    <name type="common">Joro spider</name>
    <name type="synonym">Nephila clavata</name>
    <dbReference type="NCBI Taxonomy" id="2740835"/>
    <lineage>
        <taxon>Eukaryota</taxon>
        <taxon>Metazoa</taxon>
        <taxon>Ecdysozoa</taxon>
        <taxon>Arthropoda</taxon>
        <taxon>Chelicerata</taxon>
        <taxon>Arachnida</taxon>
        <taxon>Araneae</taxon>
        <taxon>Araneomorphae</taxon>
        <taxon>Entelegynae</taxon>
        <taxon>Araneoidea</taxon>
        <taxon>Nephilidae</taxon>
        <taxon>Trichonephila</taxon>
    </lineage>
</organism>
<dbReference type="Pfam" id="PF07147">
    <property type="entry name" value="PDCD9"/>
    <property type="match status" value="1"/>
</dbReference>
<proteinExistence type="predicted"/>
<evidence type="ECO:0000256" key="4">
    <source>
        <dbReference type="ARBA" id="ARBA00023274"/>
    </source>
</evidence>
<evidence type="ECO:0000256" key="1">
    <source>
        <dbReference type="ARBA" id="ARBA00004173"/>
    </source>
</evidence>
<dbReference type="AlphaFoldDB" id="A0A8X6GYG1"/>
<comment type="caution">
    <text evidence="5">The sequence shown here is derived from an EMBL/GenBank/DDBJ whole genome shotgun (WGS) entry which is preliminary data.</text>
</comment>